<dbReference type="PANTHER" id="PTHR43798">
    <property type="entry name" value="MONOACYLGLYCEROL LIPASE"/>
    <property type="match status" value="1"/>
</dbReference>
<organism evidence="3 4">
    <name type="scientific">Corynebacterium aquatimens</name>
    <dbReference type="NCBI Taxonomy" id="1190508"/>
    <lineage>
        <taxon>Bacteria</taxon>
        <taxon>Bacillati</taxon>
        <taxon>Actinomycetota</taxon>
        <taxon>Actinomycetes</taxon>
        <taxon>Mycobacteriales</taxon>
        <taxon>Corynebacteriaceae</taxon>
        <taxon>Corynebacterium</taxon>
    </lineage>
</organism>
<sequence length="272" mass="28555">MTKVHAQVHSHSAPASDQPASAPENSSDAGRTVVLLPSIGTTVEAWAPTIEALSPDYTVIAIDHRGHGESPTPAVDLGMTTVDDLAADVLETLNSLEVDHFTIVGLSMGGAIAQYLAATSDRVDAAVFASTATFLGGAGKWQERSATARGEGMGPIVDPTVDNWFTDGFKQDHPEVVQKFKDMVGSVDPEAYAQCGDALAKWGFEERLQLISCPVLTIAGADDPSTGPDQLKEIANGVTGPTTTVVIESASHQVANEQPEEFNEALLSFLKG</sequence>
<reference evidence="3" key="1">
    <citation type="submission" date="2020-11" db="EMBL/GenBank/DDBJ databases">
        <title>Sequencing the genomes of 1000 actinobacteria strains.</title>
        <authorList>
            <person name="Klenk H.-P."/>
        </authorList>
    </citation>
    <scope>NUCLEOTIDE SEQUENCE</scope>
    <source>
        <strain evidence="3">DSM 45632</strain>
    </source>
</reference>
<evidence type="ECO:0000256" key="1">
    <source>
        <dbReference type="SAM" id="MobiDB-lite"/>
    </source>
</evidence>
<comment type="caution">
    <text evidence="3">The sequence shown here is derived from an EMBL/GenBank/DDBJ whole genome shotgun (WGS) entry which is preliminary data.</text>
</comment>
<feature type="domain" description="AB hydrolase-1" evidence="2">
    <location>
        <begin position="32"/>
        <end position="252"/>
    </location>
</feature>
<dbReference type="InterPro" id="IPR000073">
    <property type="entry name" value="AB_hydrolase_1"/>
</dbReference>
<dbReference type="Proteomes" id="UP000658613">
    <property type="component" value="Unassembled WGS sequence"/>
</dbReference>
<feature type="compositionally biased region" description="Low complexity" evidence="1">
    <location>
        <begin position="10"/>
        <end position="23"/>
    </location>
</feature>
<dbReference type="Pfam" id="PF00561">
    <property type="entry name" value="Abhydrolase_1"/>
    <property type="match status" value="1"/>
</dbReference>
<name>A0A931E1J1_9CORY</name>
<keyword evidence="3" id="KW-0378">Hydrolase</keyword>
<dbReference type="EC" id="3.1.1.24" evidence="3"/>
<dbReference type="InterPro" id="IPR029058">
    <property type="entry name" value="AB_hydrolase_fold"/>
</dbReference>
<dbReference type="AlphaFoldDB" id="A0A931E1J1"/>
<keyword evidence="4" id="KW-1185">Reference proteome</keyword>
<accession>A0A931E1J1</accession>
<evidence type="ECO:0000313" key="3">
    <source>
        <dbReference type="EMBL" id="MBG6122182.1"/>
    </source>
</evidence>
<evidence type="ECO:0000313" key="4">
    <source>
        <dbReference type="Proteomes" id="UP000658613"/>
    </source>
</evidence>
<dbReference type="InterPro" id="IPR050266">
    <property type="entry name" value="AB_hydrolase_sf"/>
</dbReference>
<dbReference type="Gene3D" id="3.40.50.1820">
    <property type="entry name" value="alpha/beta hydrolase"/>
    <property type="match status" value="1"/>
</dbReference>
<dbReference type="PRINTS" id="PR00111">
    <property type="entry name" value="ABHYDROLASE"/>
</dbReference>
<dbReference type="GO" id="GO:0047570">
    <property type="term" value="F:3-oxoadipate enol-lactonase activity"/>
    <property type="evidence" value="ECO:0007669"/>
    <property type="project" value="UniProtKB-EC"/>
</dbReference>
<dbReference type="SUPFAM" id="SSF53474">
    <property type="entry name" value="alpha/beta-Hydrolases"/>
    <property type="match status" value="1"/>
</dbReference>
<protein>
    <submittedName>
        <fullName evidence="3">3-oxoadipate enol-lactonase</fullName>
        <ecNumber evidence="3">3.1.1.24</ecNumber>
    </submittedName>
</protein>
<gene>
    <name evidence="3" type="ORF">IW254_001151</name>
</gene>
<dbReference type="EMBL" id="JADOUE010000001">
    <property type="protein sequence ID" value="MBG6122182.1"/>
    <property type="molecule type" value="Genomic_DNA"/>
</dbReference>
<proteinExistence type="predicted"/>
<feature type="region of interest" description="Disordered" evidence="1">
    <location>
        <begin position="1"/>
        <end position="28"/>
    </location>
</feature>
<dbReference type="RefSeq" id="WP_196824620.1">
    <property type="nucleotide sequence ID" value="NZ_CP046980.1"/>
</dbReference>
<evidence type="ECO:0000259" key="2">
    <source>
        <dbReference type="Pfam" id="PF00561"/>
    </source>
</evidence>